<evidence type="ECO:0000256" key="5">
    <source>
        <dbReference type="ARBA" id="ARBA00022729"/>
    </source>
</evidence>
<evidence type="ECO:0000259" key="11">
    <source>
        <dbReference type="SMART" id="SM00499"/>
    </source>
</evidence>
<keyword evidence="4" id="KW-0472">Membrane</keyword>
<dbReference type="GO" id="GO:0005886">
    <property type="term" value="C:plasma membrane"/>
    <property type="evidence" value="ECO:0007669"/>
    <property type="project" value="UniProtKB-SubCell"/>
</dbReference>
<organism evidence="12 13">
    <name type="scientific">Rubroshorea leprosula</name>
    <dbReference type="NCBI Taxonomy" id="152421"/>
    <lineage>
        <taxon>Eukaryota</taxon>
        <taxon>Viridiplantae</taxon>
        <taxon>Streptophyta</taxon>
        <taxon>Embryophyta</taxon>
        <taxon>Tracheophyta</taxon>
        <taxon>Spermatophyta</taxon>
        <taxon>Magnoliopsida</taxon>
        <taxon>eudicotyledons</taxon>
        <taxon>Gunneridae</taxon>
        <taxon>Pentapetalae</taxon>
        <taxon>rosids</taxon>
        <taxon>malvids</taxon>
        <taxon>Malvales</taxon>
        <taxon>Dipterocarpaceae</taxon>
        <taxon>Rubroshorea</taxon>
    </lineage>
</organism>
<feature type="region of interest" description="Disordered" evidence="9">
    <location>
        <begin position="128"/>
        <end position="195"/>
    </location>
</feature>
<keyword evidence="5 10" id="KW-0732">Signal</keyword>
<dbReference type="SMART" id="SM00499">
    <property type="entry name" value="AAI"/>
    <property type="match status" value="1"/>
</dbReference>
<feature type="chain" id="PRO_5043977670" description="Bifunctional inhibitor/plant lipid transfer protein/seed storage helical domain-containing protein" evidence="10">
    <location>
        <begin position="26"/>
        <end position="216"/>
    </location>
</feature>
<dbReference type="CDD" id="cd00010">
    <property type="entry name" value="AAI_LTSS"/>
    <property type="match status" value="1"/>
</dbReference>
<accession>A0AAV5HCM4</accession>
<comment type="caution">
    <text evidence="12">The sequence shown here is derived from an EMBL/GenBank/DDBJ whole genome shotgun (WGS) entry which is preliminary data.</text>
</comment>
<keyword evidence="4" id="KW-0336">GPI-anchor</keyword>
<evidence type="ECO:0000256" key="1">
    <source>
        <dbReference type="ARBA" id="ARBA00004609"/>
    </source>
</evidence>
<evidence type="ECO:0000256" key="7">
    <source>
        <dbReference type="ARBA" id="ARBA00023180"/>
    </source>
</evidence>
<dbReference type="Pfam" id="PF14368">
    <property type="entry name" value="LTP_2"/>
    <property type="match status" value="1"/>
</dbReference>
<keyword evidence="3" id="KW-1003">Cell membrane</keyword>
<evidence type="ECO:0000256" key="9">
    <source>
        <dbReference type="SAM" id="MobiDB-lite"/>
    </source>
</evidence>
<evidence type="ECO:0000256" key="10">
    <source>
        <dbReference type="SAM" id="SignalP"/>
    </source>
</evidence>
<evidence type="ECO:0000256" key="6">
    <source>
        <dbReference type="ARBA" id="ARBA00023157"/>
    </source>
</evidence>
<dbReference type="Gene3D" id="1.10.110.10">
    <property type="entry name" value="Plant lipid-transfer and hydrophobic proteins"/>
    <property type="match status" value="1"/>
</dbReference>
<keyword evidence="13" id="KW-1185">Reference proteome</keyword>
<gene>
    <name evidence="12" type="ORF">SLEP1_g1069</name>
</gene>
<name>A0AAV5HCM4_9ROSI</name>
<dbReference type="EMBL" id="BPVZ01000001">
    <property type="protein sequence ID" value="GKU86557.1"/>
    <property type="molecule type" value="Genomic_DNA"/>
</dbReference>
<keyword evidence="7" id="KW-0325">Glycoprotein</keyword>
<comment type="similarity">
    <text evidence="2">Belongs to the plant LTP family.</text>
</comment>
<dbReference type="Proteomes" id="UP001054252">
    <property type="component" value="Unassembled WGS sequence"/>
</dbReference>
<evidence type="ECO:0000256" key="3">
    <source>
        <dbReference type="ARBA" id="ARBA00022475"/>
    </source>
</evidence>
<feature type="compositionally biased region" description="Low complexity" evidence="9">
    <location>
        <begin position="149"/>
        <end position="195"/>
    </location>
</feature>
<dbReference type="AlphaFoldDB" id="A0AAV5HCM4"/>
<evidence type="ECO:0000313" key="13">
    <source>
        <dbReference type="Proteomes" id="UP001054252"/>
    </source>
</evidence>
<evidence type="ECO:0000256" key="2">
    <source>
        <dbReference type="ARBA" id="ARBA00009748"/>
    </source>
</evidence>
<evidence type="ECO:0000256" key="8">
    <source>
        <dbReference type="ARBA" id="ARBA00023288"/>
    </source>
</evidence>
<sequence length="216" mass="21917">MKAAFRVLQLMISIIATLTVFSVNGQITTPCTTSMITSFTPCLNFITGSTANGVGTPSQSCCSSLKSLMSSSMDCACLIITANVPIPINPILALNLTQVCNVAGAGQCKATGTPLPAPGPVPLFRGPALPPRVASPLRPPPLSPRASKDATAAATPALKSATPLDLSPASPPAEAEAPKTSPGVRPVLTPSASDSSSLAPATVLFILIGFMLFKSC</sequence>
<dbReference type="PANTHER" id="PTHR33044">
    <property type="entry name" value="BIFUNCTIONAL INHIBITOR/LIPID-TRANSFER PROTEIN/SEED STORAGE 2S ALBUMIN SUPERFAMILY PROTEIN-RELATED"/>
    <property type="match status" value="1"/>
</dbReference>
<evidence type="ECO:0000313" key="12">
    <source>
        <dbReference type="EMBL" id="GKU86557.1"/>
    </source>
</evidence>
<dbReference type="InterPro" id="IPR043325">
    <property type="entry name" value="LTSS"/>
</dbReference>
<dbReference type="GO" id="GO:0098552">
    <property type="term" value="C:side of membrane"/>
    <property type="evidence" value="ECO:0007669"/>
    <property type="project" value="UniProtKB-KW"/>
</dbReference>
<keyword evidence="8" id="KW-0449">Lipoprotein</keyword>
<dbReference type="InterPro" id="IPR016140">
    <property type="entry name" value="Bifunc_inhib/LTP/seed_store"/>
</dbReference>
<comment type="subcellular location">
    <subcellularLocation>
        <location evidence="1">Cell membrane</location>
        <topology evidence="1">Lipid-anchor</topology>
        <topology evidence="1">GPI-anchor</topology>
    </subcellularLocation>
</comment>
<proteinExistence type="inferred from homology"/>
<dbReference type="InterPro" id="IPR036312">
    <property type="entry name" value="Bifun_inhib/LTP/seed_sf"/>
</dbReference>
<dbReference type="SUPFAM" id="SSF47699">
    <property type="entry name" value="Bifunctional inhibitor/lipid-transfer protein/seed storage 2S albumin"/>
    <property type="match status" value="1"/>
</dbReference>
<keyword evidence="6" id="KW-1015">Disulfide bond</keyword>
<evidence type="ECO:0000256" key="4">
    <source>
        <dbReference type="ARBA" id="ARBA00022622"/>
    </source>
</evidence>
<feature type="signal peptide" evidence="10">
    <location>
        <begin position="1"/>
        <end position="25"/>
    </location>
</feature>
<reference evidence="12 13" key="1">
    <citation type="journal article" date="2021" name="Commun. Biol.">
        <title>The genome of Shorea leprosula (Dipterocarpaceae) highlights the ecological relevance of drought in aseasonal tropical rainforests.</title>
        <authorList>
            <person name="Ng K.K.S."/>
            <person name="Kobayashi M.J."/>
            <person name="Fawcett J.A."/>
            <person name="Hatakeyama M."/>
            <person name="Paape T."/>
            <person name="Ng C.H."/>
            <person name="Ang C.C."/>
            <person name="Tnah L.H."/>
            <person name="Lee C.T."/>
            <person name="Nishiyama T."/>
            <person name="Sese J."/>
            <person name="O'Brien M.J."/>
            <person name="Copetti D."/>
            <person name="Mohd Noor M.I."/>
            <person name="Ong R.C."/>
            <person name="Putra M."/>
            <person name="Sireger I.Z."/>
            <person name="Indrioko S."/>
            <person name="Kosugi Y."/>
            <person name="Izuno A."/>
            <person name="Isagi Y."/>
            <person name="Lee S.L."/>
            <person name="Shimizu K.K."/>
        </authorList>
    </citation>
    <scope>NUCLEOTIDE SEQUENCE [LARGE SCALE GENOMIC DNA]</scope>
    <source>
        <strain evidence="12">214</strain>
    </source>
</reference>
<feature type="domain" description="Bifunctional inhibitor/plant lipid transfer protein/seed storage helical" evidence="11">
    <location>
        <begin position="31"/>
        <end position="108"/>
    </location>
</feature>
<protein>
    <recommendedName>
        <fullName evidence="11">Bifunctional inhibitor/plant lipid transfer protein/seed storage helical domain-containing protein</fullName>
    </recommendedName>
</protein>